<organism evidence="1 2">
    <name type="scientific">Ananas comosus</name>
    <name type="common">Pineapple</name>
    <name type="synonym">Ananas ananas</name>
    <dbReference type="NCBI Taxonomy" id="4615"/>
    <lineage>
        <taxon>Eukaryota</taxon>
        <taxon>Viridiplantae</taxon>
        <taxon>Streptophyta</taxon>
        <taxon>Embryophyta</taxon>
        <taxon>Tracheophyta</taxon>
        <taxon>Spermatophyta</taxon>
        <taxon>Magnoliopsida</taxon>
        <taxon>Liliopsida</taxon>
        <taxon>Poales</taxon>
        <taxon>Bromeliaceae</taxon>
        <taxon>Bromelioideae</taxon>
        <taxon>Ananas</taxon>
    </lineage>
</organism>
<comment type="caution">
    <text evidence="1">The sequence shown here is derived from an EMBL/GenBank/DDBJ whole genome shotgun (WGS) entry which is preliminary data.</text>
</comment>
<sequence>MADSDGVGLKRLQFTTSTPTSLGLIPVARNRLSSAPNITCSASARAFAIDGRGGTQCIAAGTYVSSPSPLRSRILPWNSSAASLKPQSAECSMNARYGACSSLGGTYTGRGRVIMYSVDPNTSSAISASTLTRLYCRCTHSCRSSSGSVRPASITITTISGISVSVSRCVIR</sequence>
<dbReference type="EMBL" id="LSRQ01008355">
    <property type="protein sequence ID" value="OAY63314.1"/>
    <property type="molecule type" value="Genomic_DNA"/>
</dbReference>
<dbReference type="AlphaFoldDB" id="A0A199UEZ9"/>
<protein>
    <submittedName>
        <fullName evidence="1">Uncharacterized protein</fullName>
    </submittedName>
</protein>
<gene>
    <name evidence="1" type="ORF">ACMD2_17107</name>
</gene>
<dbReference type="Proteomes" id="UP000092600">
    <property type="component" value="Unassembled WGS sequence"/>
</dbReference>
<evidence type="ECO:0000313" key="1">
    <source>
        <dbReference type="EMBL" id="OAY63314.1"/>
    </source>
</evidence>
<evidence type="ECO:0000313" key="2">
    <source>
        <dbReference type="Proteomes" id="UP000092600"/>
    </source>
</evidence>
<accession>A0A199UEZ9</accession>
<name>A0A199UEZ9_ANACO</name>
<reference evidence="1 2" key="1">
    <citation type="journal article" date="2016" name="DNA Res.">
        <title>The draft genome of MD-2 pineapple using hybrid error correction of long reads.</title>
        <authorList>
            <person name="Redwan R.M."/>
            <person name="Saidin A."/>
            <person name="Kumar S.V."/>
        </authorList>
    </citation>
    <scope>NUCLEOTIDE SEQUENCE [LARGE SCALE GENOMIC DNA]</scope>
    <source>
        <strain evidence="2">cv. MD2</strain>
        <tissue evidence="1">Leaf</tissue>
    </source>
</reference>
<proteinExistence type="predicted"/>